<dbReference type="GO" id="GO:0003700">
    <property type="term" value="F:DNA-binding transcription factor activity"/>
    <property type="evidence" value="ECO:0007669"/>
    <property type="project" value="TreeGrafter"/>
</dbReference>
<dbReference type="SUPFAM" id="SSF51206">
    <property type="entry name" value="cAMP-binding domain-like"/>
    <property type="match status" value="1"/>
</dbReference>
<dbReference type="AlphaFoldDB" id="A0A9X3SEJ6"/>
<keyword evidence="1" id="KW-0805">Transcription regulation</keyword>
<dbReference type="InterPro" id="IPR036390">
    <property type="entry name" value="WH_DNA-bd_sf"/>
</dbReference>
<dbReference type="Proteomes" id="UP001140076">
    <property type="component" value="Unassembled WGS sequence"/>
</dbReference>
<dbReference type="PROSITE" id="PS51063">
    <property type="entry name" value="HTH_CRP_2"/>
    <property type="match status" value="1"/>
</dbReference>
<dbReference type="InterPro" id="IPR012318">
    <property type="entry name" value="HTH_CRP"/>
</dbReference>
<dbReference type="EMBL" id="JAJAQC010000007">
    <property type="protein sequence ID" value="MDA0563850.1"/>
    <property type="molecule type" value="Genomic_DNA"/>
</dbReference>
<dbReference type="PANTHER" id="PTHR24567">
    <property type="entry name" value="CRP FAMILY TRANSCRIPTIONAL REGULATORY PROTEIN"/>
    <property type="match status" value="1"/>
</dbReference>
<dbReference type="InterPro" id="IPR018490">
    <property type="entry name" value="cNMP-bd_dom_sf"/>
</dbReference>
<dbReference type="Gene3D" id="1.10.10.10">
    <property type="entry name" value="Winged helix-like DNA-binding domain superfamily/Winged helix DNA-binding domain"/>
    <property type="match status" value="1"/>
</dbReference>
<keyword evidence="3" id="KW-0804">Transcription</keyword>
<dbReference type="GO" id="GO:0005829">
    <property type="term" value="C:cytosol"/>
    <property type="evidence" value="ECO:0007669"/>
    <property type="project" value="TreeGrafter"/>
</dbReference>
<dbReference type="SUPFAM" id="SSF46785">
    <property type="entry name" value="Winged helix' DNA-binding domain"/>
    <property type="match status" value="1"/>
</dbReference>
<evidence type="ECO:0000259" key="5">
    <source>
        <dbReference type="PROSITE" id="PS51063"/>
    </source>
</evidence>
<dbReference type="Pfam" id="PF13545">
    <property type="entry name" value="HTH_Crp_2"/>
    <property type="match status" value="1"/>
</dbReference>
<dbReference type="PANTHER" id="PTHR24567:SF74">
    <property type="entry name" value="HTH-TYPE TRANSCRIPTIONAL REGULATOR ARCR"/>
    <property type="match status" value="1"/>
</dbReference>
<evidence type="ECO:0000256" key="1">
    <source>
        <dbReference type="ARBA" id="ARBA00023015"/>
    </source>
</evidence>
<dbReference type="InterPro" id="IPR050397">
    <property type="entry name" value="Env_Response_Regulators"/>
</dbReference>
<evidence type="ECO:0000313" key="7">
    <source>
        <dbReference type="Proteomes" id="UP001140076"/>
    </source>
</evidence>
<evidence type="ECO:0000259" key="4">
    <source>
        <dbReference type="PROSITE" id="PS50042"/>
    </source>
</evidence>
<evidence type="ECO:0000256" key="2">
    <source>
        <dbReference type="ARBA" id="ARBA00023125"/>
    </source>
</evidence>
<organism evidence="6 7">
    <name type="scientific">Streptomonospora mangrovi</name>
    <dbReference type="NCBI Taxonomy" id="2883123"/>
    <lineage>
        <taxon>Bacteria</taxon>
        <taxon>Bacillati</taxon>
        <taxon>Actinomycetota</taxon>
        <taxon>Actinomycetes</taxon>
        <taxon>Streptosporangiales</taxon>
        <taxon>Nocardiopsidaceae</taxon>
        <taxon>Streptomonospora</taxon>
    </lineage>
</organism>
<keyword evidence="2" id="KW-0238">DNA-binding</keyword>
<dbReference type="RefSeq" id="WP_270071135.1">
    <property type="nucleotide sequence ID" value="NZ_JAJAQC010000007.1"/>
</dbReference>
<keyword evidence="7" id="KW-1185">Reference proteome</keyword>
<dbReference type="Gene3D" id="2.60.120.10">
    <property type="entry name" value="Jelly Rolls"/>
    <property type="match status" value="1"/>
</dbReference>
<dbReference type="InterPro" id="IPR036388">
    <property type="entry name" value="WH-like_DNA-bd_sf"/>
</dbReference>
<dbReference type="Pfam" id="PF00027">
    <property type="entry name" value="cNMP_binding"/>
    <property type="match status" value="1"/>
</dbReference>
<dbReference type="SMART" id="SM00100">
    <property type="entry name" value="cNMP"/>
    <property type="match status" value="1"/>
</dbReference>
<comment type="caution">
    <text evidence="6">The sequence shown here is derived from an EMBL/GenBank/DDBJ whole genome shotgun (WGS) entry which is preliminary data.</text>
</comment>
<dbReference type="GO" id="GO:0003677">
    <property type="term" value="F:DNA binding"/>
    <property type="evidence" value="ECO:0007669"/>
    <property type="project" value="UniProtKB-KW"/>
</dbReference>
<feature type="domain" description="Cyclic nucleotide-binding" evidence="4">
    <location>
        <begin position="27"/>
        <end position="109"/>
    </location>
</feature>
<dbReference type="InterPro" id="IPR000595">
    <property type="entry name" value="cNMP-bd_dom"/>
</dbReference>
<protein>
    <submittedName>
        <fullName evidence="6">Crp/Fnr family transcriptional regulator</fullName>
    </submittedName>
</protein>
<evidence type="ECO:0000313" key="6">
    <source>
        <dbReference type="EMBL" id="MDA0563850.1"/>
    </source>
</evidence>
<reference evidence="6" key="1">
    <citation type="submission" date="2021-10" db="EMBL/GenBank/DDBJ databases">
        <title>Streptomonospora sp. nov., isolated from mangrove soil.</title>
        <authorList>
            <person name="Chen X."/>
            <person name="Ge X."/>
            <person name="Liu W."/>
        </authorList>
    </citation>
    <scope>NUCLEOTIDE SEQUENCE</scope>
    <source>
        <strain evidence="6">S1-112</strain>
    </source>
</reference>
<dbReference type="CDD" id="cd00038">
    <property type="entry name" value="CAP_ED"/>
    <property type="match status" value="1"/>
</dbReference>
<name>A0A9X3SEJ6_9ACTN</name>
<proteinExistence type="predicted"/>
<accession>A0A9X3SEJ6</accession>
<gene>
    <name evidence="6" type="ORF">LG943_05840</name>
</gene>
<dbReference type="PROSITE" id="PS50042">
    <property type="entry name" value="CNMP_BINDING_3"/>
    <property type="match status" value="1"/>
</dbReference>
<evidence type="ECO:0000256" key="3">
    <source>
        <dbReference type="ARBA" id="ARBA00023163"/>
    </source>
</evidence>
<sequence>MGRQGFGGRLTDAQWSTFLREGATRGYGDGQTIVRQGDRDTAVFLLVEGTVKVTALRPDGEHVLLALRGPGEALGEFSALSGLPRTATVTASGGGCLTRTLSSARFRHVARRLGVEDALWQHAVLRQTESESMRAEIMTLPSAQRLSAMLLRLCALIGHEVDAAPDQDAGRRAVTLRLGLSQRELGYSVGLSRTSVAAEFARLRALGVVRTGRRYVAVLDVERLRKLAEGAE</sequence>
<feature type="domain" description="HTH crp-type" evidence="5">
    <location>
        <begin position="140"/>
        <end position="222"/>
    </location>
</feature>
<dbReference type="InterPro" id="IPR014710">
    <property type="entry name" value="RmlC-like_jellyroll"/>
</dbReference>